<gene>
    <name evidence="2" type="ORF">PV09_07307</name>
</gene>
<dbReference type="RefSeq" id="XP_016211138.1">
    <property type="nucleotide sequence ID" value="XM_016361062.1"/>
</dbReference>
<name>A0A0D2AQ22_9PEZI</name>
<proteinExistence type="predicted"/>
<protein>
    <submittedName>
        <fullName evidence="2">Uncharacterized protein</fullName>
    </submittedName>
</protein>
<dbReference type="EMBL" id="KN847556">
    <property type="protein sequence ID" value="KIW01269.1"/>
    <property type="molecule type" value="Genomic_DNA"/>
</dbReference>
<dbReference type="VEuPathDB" id="FungiDB:PV09_07307"/>
<evidence type="ECO:0000313" key="2">
    <source>
        <dbReference type="EMBL" id="KIW01269.1"/>
    </source>
</evidence>
<accession>A0A0D2AQ22</accession>
<dbReference type="Proteomes" id="UP000053259">
    <property type="component" value="Unassembled WGS sequence"/>
</dbReference>
<feature type="region of interest" description="Disordered" evidence="1">
    <location>
        <begin position="33"/>
        <end position="69"/>
    </location>
</feature>
<dbReference type="GeneID" id="27315280"/>
<sequence length="120" mass="12655">MPGGGAESPLRSGSAWVKLKTYARLIIAFLSRSPGPEESGSYESVRHHLGRTNGPEQRQRTGAGKRSVDAYEVTDWGESEARIDTAGDKPVSGRAFCQVDLGATAGTETEATAGVSRACD</sequence>
<dbReference type="AlphaFoldDB" id="A0A0D2AQ22"/>
<evidence type="ECO:0000313" key="3">
    <source>
        <dbReference type="Proteomes" id="UP000053259"/>
    </source>
</evidence>
<feature type="compositionally biased region" description="Low complexity" evidence="1">
    <location>
        <begin position="33"/>
        <end position="43"/>
    </location>
</feature>
<dbReference type="HOGENOM" id="CLU_2051458_0_0_1"/>
<dbReference type="InParanoid" id="A0A0D2AQ22"/>
<keyword evidence="3" id="KW-1185">Reference proteome</keyword>
<reference evidence="2 3" key="1">
    <citation type="submission" date="2015-01" db="EMBL/GenBank/DDBJ databases">
        <title>The Genome Sequence of Ochroconis gallopava CBS43764.</title>
        <authorList>
            <consortium name="The Broad Institute Genomics Platform"/>
            <person name="Cuomo C."/>
            <person name="de Hoog S."/>
            <person name="Gorbushina A."/>
            <person name="Stielow B."/>
            <person name="Teixiera M."/>
            <person name="Abouelleil A."/>
            <person name="Chapman S.B."/>
            <person name="Priest M."/>
            <person name="Young S.K."/>
            <person name="Wortman J."/>
            <person name="Nusbaum C."/>
            <person name="Birren B."/>
        </authorList>
    </citation>
    <scope>NUCLEOTIDE SEQUENCE [LARGE SCALE GENOMIC DNA]</scope>
    <source>
        <strain evidence="2 3">CBS 43764</strain>
    </source>
</reference>
<evidence type="ECO:0000256" key="1">
    <source>
        <dbReference type="SAM" id="MobiDB-lite"/>
    </source>
</evidence>
<organism evidence="2 3">
    <name type="scientific">Verruconis gallopava</name>
    <dbReference type="NCBI Taxonomy" id="253628"/>
    <lineage>
        <taxon>Eukaryota</taxon>
        <taxon>Fungi</taxon>
        <taxon>Dikarya</taxon>
        <taxon>Ascomycota</taxon>
        <taxon>Pezizomycotina</taxon>
        <taxon>Dothideomycetes</taxon>
        <taxon>Pleosporomycetidae</taxon>
        <taxon>Venturiales</taxon>
        <taxon>Sympoventuriaceae</taxon>
        <taxon>Verruconis</taxon>
    </lineage>
</organism>